<reference evidence="2 3" key="1">
    <citation type="submission" date="2019-12" db="EMBL/GenBank/DDBJ databases">
        <title>Genomic-based taxomic classification of the family Erythrobacteraceae.</title>
        <authorList>
            <person name="Xu L."/>
        </authorList>
    </citation>
    <scope>NUCLEOTIDE SEQUENCE [LARGE SCALE GENOMIC DNA]</scope>
    <source>
        <strain evidence="2 3">KEMB 9005-328</strain>
    </source>
</reference>
<dbReference type="OrthoDB" id="1632039at2"/>
<evidence type="ECO:0000259" key="1">
    <source>
        <dbReference type="Pfam" id="PF01497"/>
    </source>
</evidence>
<organism evidence="2 3">
    <name type="scientific">Qipengyuania algicida</name>
    <dbReference type="NCBI Taxonomy" id="1836209"/>
    <lineage>
        <taxon>Bacteria</taxon>
        <taxon>Pseudomonadati</taxon>
        <taxon>Pseudomonadota</taxon>
        <taxon>Alphaproteobacteria</taxon>
        <taxon>Sphingomonadales</taxon>
        <taxon>Erythrobacteraceae</taxon>
        <taxon>Qipengyuania</taxon>
    </lineage>
</organism>
<sequence>MLAGCAASATPAAAPREHPTIVSLNPCTDAIVADVADRAQILAISHYSQDPRSTSMDLATARSLHATGGSAEEVLELHPDLVLASSFTAPSTLAAYRRLGLRVETFGIASTVEESEAQVRRIAALTGHPARGSALAQRIAKAAKLVGGKPITAALWQPGGIVPGAGTLISDLLGRAGFTSYSAERGMGQGAYLSLEQVVAHPPQVLLVAGSARGQHHPVLRQLNHTTIAPFAPNLLYCGGPTIIRAMTRLRALRSQAAAS</sequence>
<evidence type="ECO:0000313" key="3">
    <source>
        <dbReference type="Proteomes" id="UP000439780"/>
    </source>
</evidence>
<evidence type="ECO:0000313" key="2">
    <source>
        <dbReference type="EMBL" id="MXP27398.1"/>
    </source>
</evidence>
<keyword evidence="3" id="KW-1185">Reference proteome</keyword>
<feature type="domain" description="Fe/B12 periplasmic-binding" evidence="1">
    <location>
        <begin position="21"/>
        <end position="211"/>
    </location>
</feature>
<dbReference type="AlphaFoldDB" id="A0A845AK13"/>
<dbReference type="Gene3D" id="3.40.50.1980">
    <property type="entry name" value="Nitrogenase molybdenum iron protein domain"/>
    <property type="match status" value="2"/>
</dbReference>
<dbReference type="Pfam" id="PF01497">
    <property type="entry name" value="Peripla_BP_2"/>
    <property type="match status" value="1"/>
</dbReference>
<dbReference type="Proteomes" id="UP000439780">
    <property type="component" value="Unassembled WGS sequence"/>
</dbReference>
<dbReference type="PANTHER" id="PTHR30535">
    <property type="entry name" value="VITAMIN B12-BINDING PROTEIN"/>
    <property type="match status" value="1"/>
</dbReference>
<dbReference type="EMBL" id="WTYA01000001">
    <property type="protein sequence ID" value="MXP27398.1"/>
    <property type="molecule type" value="Genomic_DNA"/>
</dbReference>
<dbReference type="InterPro" id="IPR002491">
    <property type="entry name" value="ABC_transptr_periplasmic_BD"/>
</dbReference>
<gene>
    <name evidence="2" type="ORF">GRI58_01005</name>
</gene>
<dbReference type="SUPFAM" id="SSF53807">
    <property type="entry name" value="Helical backbone' metal receptor"/>
    <property type="match status" value="1"/>
</dbReference>
<accession>A0A845AK13</accession>
<comment type="caution">
    <text evidence="2">The sequence shown here is derived from an EMBL/GenBank/DDBJ whole genome shotgun (WGS) entry which is preliminary data.</text>
</comment>
<dbReference type="InterPro" id="IPR050902">
    <property type="entry name" value="ABC_Transporter_SBP"/>
</dbReference>
<proteinExistence type="predicted"/>
<dbReference type="PANTHER" id="PTHR30535:SF34">
    <property type="entry name" value="MOLYBDATE-BINDING PROTEIN MOLA"/>
    <property type="match status" value="1"/>
</dbReference>
<protein>
    <submittedName>
        <fullName evidence="2">ABC transporter substrate-binding protein</fullName>
    </submittedName>
</protein>
<name>A0A845AK13_9SPHN</name>